<dbReference type="PANTHER" id="PTHR46696">
    <property type="entry name" value="P450, PUTATIVE (EUROFUNG)-RELATED"/>
    <property type="match status" value="1"/>
</dbReference>
<feature type="compositionally biased region" description="Polar residues" evidence="8">
    <location>
        <begin position="1"/>
        <end position="22"/>
    </location>
</feature>
<gene>
    <name evidence="9" type="primary">fosJ</name>
</gene>
<dbReference type="InterPro" id="IPR017972">
    <property type="entry name" value="Cyt_P450_CS"/>
</dbReference>
<dbReference type="GO" id="GO:0004497">
    <property type="term" value="F:monooxygenase activity"/>
    <property type="evidence" value="ECO:0007669"/>
    <property type="project" value="UniProtKB-KW"/>
</dbReference>
<keyword evidence="4 7" id="KW-0560">Oxidoreductase</keyword>
<proteinExistence type="inferred from homology"/>
<dbReference type="PRINTS" id="PR00385">
    <property type="entry name" value="P450"/>
</dbReference>
<dbReference type="Pfam" id="PF00067">
    <property type="entry name" value="p450"/>
    <property type="match status" value="1"/>
</dbReference>
<dbReference type="GO" id="GO:0020037">
    <property type="term" value="F:heme binding"/>
    <property type="evidence" value="ECO:0007669"/>
    <property type="project" value="InterPro"/>
</dbReference>
<dbReference type="SUPFAM" id="SSF48264">
    <property type="entry name" value="Cytochrome P450"/>
    <property type="match status" value="1"/>
</dbReference>
<evidence type="ECO:0000313" key="9">
    <source>
        <dbReference type="EMBL" id="AEC13076.1"/>
    </source>
</evidence>
<dbReference type="PRINTS" id="PR00359">
    <property type="entry name" value="BP450"/>
</dbReference>
<keyword evidence="6 7" id="KW-0503">Monooxygenase</keyword>
<dbReference type="PROSITE" id="PS00086">
    <property type="entry name" value="CYTOCHROME_P450"/>
    <property type="match status" value="1"/>
</dbReference>
<evidence type="ECO:0000256" key="5">
    <source>
        <dbReference type="ARBA" id="ARBA00023004"/>
    </source>
</evidence>
<sequence length="420" mass="45648">MTSTDAVPTGTPPLTTDSSSETPPAYPMPKAPGCPMDPPPVYRTLRAEQPVSKARLYNGREAWLISRHEDVRKILSDSRASVDALNPGFPWLSEVAKAMNTAEGGVRPLGRMDPPDHTELRRMLAPHFLIKRVRALRPATEELVDGLIDRMLEGPSPADLVPALARPVPSTVVGWLLGVPAEAMARFGETTARLFDEDGSAETAVAARGELFEQLKELVELRRAEPDGNIVSRLVGFADEGRLTETNLLMQIGLLLGAGYDTTVKMITTGVLALLGHPEQAALLAKEPERAAGATEELLRYLTVAEFAPKRVAVEEIEIGGQTIRPGDGIICLISSADRDESVYERPDELDIQRSARDHLAFGSGIHLCVGHSVARMELEVVYGRLFSRIPQLRLAVAPNEIPFSRGLDVQGAKSLPVTW</sequence>
<evidence type="ECO:0000256" key="8">
    <source>
        <dbReference type="SAM" id="MobiDB-lite"/>
    </source>
</evidence>
<evidence type="ECO:0000256" key="1">
    <source>
        <dbReference type="ARBA" id="ARBA00010617"/>
    </source>
</evidence>
<dbReference type="AlphaFoldDB" id="F5AMZ6"/>
<dbReference type="GO" id="GO:0016705">
    <property type="term" value="F:oxidoreductase activity, acting on paired donors, with incorporation or reduction of molecular oxygen"/>
    <property type="evidence" value="ECO:0007669"/>
    <property type="project" value="InterPro"/>
</dbReference>
<dbReference type="PANTHER" id="PTHR46696:SF1">
    <property type="entry name" value="CYTOCHROME P450 YJIB-RELATED"/>
    <property type="match status" value="1"/>
</dbReference>
<protein>
    <submittedName>
        <fullName evidence="9">FosJ</fullName>
    </submittedName>
</protein>
<evidence type="ECO:0000256" key="7">
    <source>
        <dbReference type="RuleBase" id="RU000461"/>
    </source>
</evidence>
<dbReference type="CDD" id="cd11030">
    <property type="entry name" value="CYP105-like"/>
    <property type="match status" value="1"/>
</dbReference>
<organism evidence="9">
    <name type="scientific">Streptomyces pulveraceus</name>
    <dbReference type="NCBI Taxonomy" id="68258"/>
    <lineage>
        <taxon>Bacteria</taxon>
        <taxon>Bacillati</taxon>
        <taxon>Actinomycetota</taxon>
        <taxon>Actinomycetes</taxon>
        <taxon>Kitasatosporales</taxon>
        <taxon>Streptomycetaceae</taxon>
        <taxon>Streptomyces</taxon>
    </lineage>
</organism>
<evidence type="ECO:0000256" key="6">
    <source>
        <dbReference type="ARBA" id="ARBA00023033"/>
    </source>
</evidence>
<evidence type="ECO:0000256" key="2">
    <source>
        <dbReference type="ARBA" id="ARBA00022617"/>
    </source>
</evidence>
<dbReference type="InterPro" id="IPR001128">
    <property type="entry name" value="Cyt_P450"/>
</dbReference>
<evidence type="ECO:0000256" key="4">
    <source>
        <dbReference type="ARBA" id="ARBA00023002"/>
    </source>
</evidence>
<keyword evidence="3 7" id="KW-0479">Metal-binding</keyword>
<evidence type="ECO:0000256" key="3">
    <source>
        <dbReference type="ARBA" id="ARBA00022723"/>
    </source>
</evidence>
<comment type="similarity">
    <text evidence="1 7">Belongs to the cytochrome P450 family.</text>
</comment>
<dbReference type="FunFam" id="1.10.630.10:FF:000018">
    <property type="entry name" value="Cytochrome P450 monooxygenase"/>
    <property type="match status" value="1"/>
</dbReference>
<keyword evidence="2 7" id="KW-0349">Heme</keyword>
<dbReference type="EMBL" id="HQ434551">
    <property type="protein sequence ID" value="AEC13076.1"/>
    <property type="molecule type" value="Genomic_DNA"/>
</dbReference>
<dbReference type="GO" id="GO:0005506">
    <property type="term" value="F:iron ion binding"/>
    <property type="evidence" value="ECO:0007669"/>
    <property type="project" value="InterPro"/>
</dbReference>
<keyword evidence="5 7" id="KW-0408">Iron</keyword>
<dbReference type="InterPro" id="IPR036396">
    <property type="entry name" value="Cyt_P450_sf"/>
</dbReference>
<name>F5AMZ6_9ACTN</name>
<feature type="compositionally biased region" description="Pro residues" evidence="8">
    <location>
        <begin position="24"/>
        <end position="39"/>
    </location>
</feature>
<feature type="region of interest" description="Disordered" evidence="8">
    <location>
        <begin position="1"/>
        <end position="39"/>
    </location>
</feature>
<dbReference type="InterPro" id="IPR002397">
    <property type="entry name" value="Cyt_P450_B"/>
</dbReference>
<reference evidence="9" key="1">
    <citation type="submission" date="2010-10" db="EMBL/GenBank/DDBJ databases">
        <authorList>
            <person name="Tang L."/>
        </authorList>
    </citation>
    <scope>NUCLEOTIDE SEQUENCE</scope>
    <source>
        <strain evidence="9">ATCC 31906</strain>
    </source>
</reference>
<dbReference type="Gene3D" id="1.10.630.10">
    <property type="entry name" value="Cytochrome P450"/>
    <property type="match status" value="1"/>
</dbReference>
<accession>F5AMZ6</accession>